<organism evidence="1 2">
    <name type="scientific">Eretmocerus hayati</name>
    <dbReference type="NCBI Taxonomy" id="131215"/>
    <lineage>
        <taxon>Eukaryota</taxon>
        <taxon>Metazoa</taxon>
        <taxon>Ecdysozoa</taxon>
        <taxon>Arthropoda</taxon>
        <taxon>Hexapoda</taxon>
        <taxon>Insecta</taxon>
        <taxon>Pterygota</taxon>
        <taxon>Neoptera</taxon>
        <taxon>Endopterygota</taxon>
        <taxon>Hymenoptera</taxon>
        <taxon>Apocrita</taxon>
        <taxon>Proctotrupomorpha</taxon>
        <taxon>Chalcidoidea</taxon>
        <taxon>Aphelinidae</taxon>
        <taxon>Aphelininae</taxon>
        <taxon>Eretmocerus</taxon>
    </lineage>
</organism>
<protein>
    <submittedName>
        <fullName evidence="1">Uncharacterized protein</fullName>
    </submittedName>
</protein>
<proteinExistence type="predicted"/>
<evidence type="ECO:0000313" key="2">
    <source>
        <dbReference type="Proteomes" id="UP001239111"/>
    </source>
</evidence>
<name>A0ACC2NAA2_9HYME</name>
<feature type="non-terminal residue" evidence="1">
    <location>
        <position position="1"/>
    </location>
</feature>
<gene>
    <name evidence="1" type="ORF">QAD02_009773</name>
</gene>
<sequence>RQKRVSDSRLAELETIIALSKMKGRLVPVPIGYGKVDPARSGRRRRSSTEVNLQDLRRLLRGVIENEPRIDADLRTEYARLLLSRWEDIQSEDAYDDRGEDNDTLRF</sequence>
<evidence type="ECO:0000313" key="1">
    <source>
        <dbReference type="EMBL" id="KAJ8668110.1"/>
    </source>
</evidence>
<dbReference type="Proteomes" id="UP001239111">
    <property type="component" value="Chromosome 4"/>
</dbReference>
<dbReference type="EMBL" id="CM056744">
    <property type="protein sequence ID" value="KAJ8668110.1"/>
    <property type="molecule type" value="Genomic_DNA"/>
</dbReference>
<comment type="caution">
    <text evidence="1">The sequence shown here is derived from an EMBL/GenBank/DDBJ whole genome shotgun (WGS) entry which is preliminary data.</text>
</comment>
<accession>A0ACC2NAA2</accession>
<keyword evidence="2" id="KW-1185">Reference proteome</keyword>
<reference evidence="1" key="1">
    <citation type="submission" date="2023-04" db="EMBL/GenBank/DDBJ databases">
        <title>A chromosome-level genome assembly of the parasitoid wasp Eretmocerus hayati.</title>
        <authorList>
            <person name="Zhong Y."/>
            <person name="Liu S."/>
            <person name="Liu Y."/>
        </authorList>
    </citation>
    <scope>NUCLEOTIDE SEQUENCE</scope>
    <source>
        <strain evidence="1">ZJU_SS_LIU_2023</strain>
    </source>
</reference>